<gene>
    <name evidence="3 5" type="primary">glk</name>
    <name evidence="5" type="ORF">WAE96_06205</name>
</gene>
<keyword evidence="3" id="KW-0547">Nucleotide-binding</keyword>
<reference evidence="5 6" key="1">
    <citation type="submission" date="2023-12" db="EMBL/GenBank/DDBJ databases">
        <title>Friends and Foes: Symbiotic and Algicidal bacterial influence on Karenia brevis blooms.</title>
        <authorList>
            <person name="Fei C."/>
            <person name="Mohamed A.R."/>
            <person name="Booker A."/>
            <person name="Arshad M."/>
            <person name="Klass S."/>
            <person name="Ahn S."/>
            <person name="Gilbert P.M."/>
            <person name="Heil C.A."/>
            <person name="Martinez J.M."/>
            <person name="Amin S.A."/>
        </authorList>
    </citation>
    <scope>NUCLEOTIDE SEQUENCE [LARGE SCALE GENOMIC DNA]</scope>
    <source>
        <strain evidence="5 6">CE15</strain>
    </source>
</reference>
<evidence type="ECO:0000256" key="3">
    <source>
        <dbReference type="HAMAP-Rule" id="MF_00524"/>
    </source>
</evidence>
<protein>
    <recommendedName>
        <fullName evidence="3">Glucokinase</fullName>
        <ecNumber evidence="3">2.7.1.2</ecNumber>
    </recommendedName>
    <alternativeName>
        <fullName evidence="3">Glucose kinase</fullName>
    </alternativeName>
</protein>
<dbReference type="NCBIfam" id="TIGR00749">
    <property type="entry name" value="glk"/>
    <property type="match status" value="1"/>
</dbReference>
<dbReference type="PANTHER" id="PTHR47690:SF1">
    <property type="entry name" value="GLUCOKINASE"/>
    <property type="match status" value="1"/>
</dbReference>
<dbReference type="Proteomes" id="UP001382455">
    <property type="component" value="Unassembled WGS sequence"/>
</dbReference>
<dbReference type="SUPFAM" id="SSF53067">
    <property type="entry name" value="Actin-like ATPase domain"/>
    <property type="match status" value="1"/>
</dbReference>
<comment type="catalytic activity">
    <reaction evidence="3">
        <text>D-glucose + ATP = D-glucose 6-phosphate + ADP + H(+)</text>
        <dbReference type="Rhea" id="RHEA:17825"/>
        <dbReference type="ChEBI" id="CHEBI:4167"/>
        <dbReference type="ChEBI" id="CHEBI:15378"/>
        <dbReference type="ChEBI" id="CHEBI:30616"/>
        <dbReference type="ChEBI" id="CHEBI:61548"/>
        <dbReference type="ChEBI" id="CHEBI:456216"/>
        <dbReference type="EC" id="2.7.1.2"/>
    </reaction>
</comment>
<comment type="subcellular location">
    <subcellularLocation>
        <location evidence="3">Cytoplasm</location>
    </subcellularLocation>
</comment>
<dbReference type="Gene3D" id="3.40.367.20">
    <property type="match status" value="1"/>
</dbReference>
<dbReference type="RefSeq" id="WP_336434894.1">
    <property type="nucleotide sequence ID" value="NZ_JBAWKS010000001.1"/>
</dbReference>
<keyword evidence="3" id="KW-0324">Glycolysis</keyword>
<keyword evidence="3" id="KW-0067">ATP-binding</keyword>
<dbReference type="HAMAP" id="MF_00524">
    <property type="entry name" value="Glucokinase"/>
    <property type="match status" value="1"/>
</dbReference>
<dbReference type="Gene3D" id="3.30.420.40">
    <property type="match status" value="1"/>
</dbReference>
<accession>A0ABU8EQZ0</accession>
<feature type="binding site" evidence="3">
    <location>
        <begin position="8"/>
        <end position="13"/>
    </location>
    <ligand>
        <name>ATP</name>
        <dbReference type="ChEBI" id="CHEBI:30616"/>
    </ligand>
</feature>
<evidence type="ECO:0000313" key="6">
    <source>
        <dbReference type="Proteomes" id="UP001382455"/>
    </source>
</evidence>
<organism evidence="5 6">
    <name type="scientific">Pseudoalteromonas spongiae</name>
    <dbReference type="NCBI Taxonomy" id="298657"/>
    <lineage>
        <taxon>Bacteria</taxon>
        <taxon>Pseudomonadati</taxon>
        <taxon>Pseudomonadota</taxon>
        <taxon>Gammaproteobacteria</taxon>
        <taxon>Alteromonadales</taxon>
        <taxon>Pseudoalteromonadaceae</taxon>
        <taxon>Pseudoalteromonas</taxon>
    </lineage>
</organism>
<evidence type="ECO:0000256" key="2">
    <source>
        <dbReference type="ARBA" id="ARBA00022777"/>
    </source>
</evidence>
<evidence type="ECO:0000256" key="4">
    <source>
        <dbReference type="RuleBase" id="RU004046"/>
    </source>
</evidence>
<name>A0ABU8EQZ0_9GAMM</name>
<dbReference type="NCBIfam" id="NF009073">
    <property type="entry name" value="PRK12408.1"/>
    <property type="match status" value="1"/>
</dbReference>
<dbReference type="EMBL" id="JBAWKS010000001">
    <property type="protein sequence ID" value="MEI4549291.1"/>
    <property type="molecule type" value="Genomic_DNA"/>
</dbReference>
<sequence>MFEPILVADVGGTNARFALVTAFDKTTKEIVFNNIQKFSSLDFDSFADVVAAYIDTLESVPNNACFAVAGPRKKDTVFLTNLGWQFNVSDIKQQFGFANFKVINDFAAFAHASPYIDNTANLVIKGGHSHSDGNIAVIGPGTGFGAAALVKGEEQNVVLSCEAGHISLAACNELERNLITALSEEFEHVSVEHVFSGQGIENLYRAMAKVHGQTAKNFDAPTITQLALANDDDICVKTLNQFCDWIGAVAGDLSLTFNATGGVYIGGGILPRFQDKLLASEFVKRFVAKGKMQHIVNDIPVILITQDNIPLLGAAASLDTK</sequence>
<dbReference type="InterPro" id="IPR043129">
    <property type="entry name" value="ATPase_NBD"/>
</dbReference>
<dbReference type="Pfam" id="PF02685">
    <property type="entry name" value="Glucokinase"/>
    <property type="match status" value="1"/>
</dbReference>
<proteinExistence type="inferred from homology"/>
<comment type="caution">
    <text evidence="5">The sequence shown here is derived from an EMBL/GenBank/DDBJ whole genome shotgun (WGS) entry which is preliminary data.</text>
</comment>
<evidence type="ECO:0000313" key="5">
    <source>
        <dbReference type="EMBL" id="MEI4549291.1"/>
    </source>
</evidence>
<evidence type="ECO:0000256" key="1">
    <source>
        <dbReference type="ARBA" id="ARBA00022679"/>
    </source>
</evidence>
<dbReference type="CDD" id="cd24008">
    <property type="entry name" value="ASKHA_NBD_GLK"/>
    <property type="match status" value="1"/>
</dbReference>
<comment type="similarity">
    <text evidence="3 4">Belongs to the bacterial glucokinase family.</text>
</comment>
<dbReference type="PANTHER" id="PTHR47690">
    <property type="entry name" value="GLUCOKINASE"/>
    <property type="match status" value="1"/>
</dbReference>
<dbReference type="GO" id="GO:0004340">
    <property type="term" value="F:glucokinase activity"/>
    <property type="evidence" value="ECO:0007669"/>
    <property type="project" value="UniProtKB-EC"/>
</dbReference>
<keyword evidence="6" id="KW-1185">Reference proteome</keyword>
<dbReference type="EC" id="2.7.1.2" evidence="3"/>
<keyword evidence="2 3" id="KW-0418">Kinase</keyword>
<dbReference type="InterPro" id="IPR050201">
    <property type="entry name" value="Bacterial_glucokinase"/>
</dbReference>
<dbReference type="InterPro" id="IPR003836">
    <property type="entry name" value="Glucokinase"/>
</dbReference>
<keyword evidence="1 3" id="KW-0808">Transferase</keyword>
<keyword evidence="3" id="KW-0963">Cytoplasm</keyword>